<feature type="region of interest" description="Disordered" evidence="1">
    <location>
        <begin position="714"/>
        <end position="811"/>
    </location>
</feature>
<dbReference type="EMBL" id="LASV01000420">
    <property type="protein sequence ID" value="KKA18768.1"/>
    <property type="molecule type" value="Genomic_DNA"/>
</dbReference>
<feature type="compositionally biased region" description="Basic and acidic residues" evidence="1">
    <location>
        <begin position="799"/>
        <end position="809"/>
    </location>
</feature>
<protein>
    <submittedName>
        <fullName evidence="2">Uncharacterized protein</fullName>
    </submittedName>
</protein>
<name>A0A0F4YMC4_RASE3</name>
<dbReference type="RefSeq" id="XP_013325380.1">
    <property type="nucleotide sequence ID" value="XM_013469926.1"/>
</dbReference>
<feature type="compositionally biased region" description="Polar residues" evidence="1">
    <location>
        <begin position="754"/>
        <end position="765"/>
    </location>
</feature>
<dbReference type="InterPro" id="IPR012677">
    <property type="entry name" value="Nucleotide-bd_a/b_plait_sf"/>
</dbReference>
<comment type="caution">
    <text evidence="2">The sequence shown here is derived from an EMBL/GenBank/DDBJ whole genome shotgun (WGS) entry which is preliminary data.</text>
</comment>
<dbReference type="GeneID" id="25319538"/>
<gene>
    <name evidence="2" type="ORF">T310_7262</name>
</gene>
<evidence type="ECO:0000256" key="1">
    <source>
        <dbReference type="SAM" id="MobiDB-lite"/>
    </source>
</evidence>
<organism evidence="2 3">
    <name type="scientific">Rasamsonia emersonii (strain ATCC 16479 / CBS 393.64 / IMI 116815)</name>
    <dbReference type="NCBI Taxonomy" id="1408163"/>
    <lineage>
        <taxon>Eukaryota</taxon>
        <taxon>Fungi</taxon>
        <taxon>Dikarya</taxon>
        <taxon>Ascomycota</taxon>
        <taxon>Pezizomycotina</taxon>
        <taxon>Eurotiomycetes</taxon>
        <taxon>Eurotiomycetidae</taxon>
        <taxon>Eurotiales</taxon>
        <taxon>Trichocomaceae</taxon>
        <taxon>Rasamsonia</taxon>
    </lineage>
</organism>
<feature type="region of interest" description="Disordered" evidence="1">
    <location>
        <begin position="511"/>
        <end position="592"/>
    </location>
</feature>
<feature type="compositionally biased region" description="Low complexity" evidence="1">
    <location>
        <begin position="734"/>
        <end position="744"/>
    </location>
</feature>
<feature type="compositionally biased region" description="Polar residues" evidence="1">
    <location>
        <begin position="32"/>
        <end position="44"/>
    </location>
</feature>
<dbReference type="STRING" id="1408163.A0A0F4YMC4"/>
<proteinExistence type="predicted"/>
<feature type="region of interest" description="Disordered" evidence="1">
    <location>
        <begin position="105"/>
        <end position="154"/>
    </location>
</feature>
<feature type="compositionally biased region" description="Low complexity" evidence="1">
    <location>
        <begin position="576"/>
        <end position="588"/>
    </location>
</feature>
<keyword evidence="3" id="KW-1185">Reference proteome</keyword>
<feature type="region of interest" description="Disordered" evidence="1">
    <location>
        <begin position="455"/>
        <end position="497"/>
    </location>
</feature>
<dbReference type="AlphaFoldDB" id="A0A0F4YMC4"/>
<dbReference type="Gene3D" id="3.30.70.330">
    <property type="match status" value="1"/>
</dbReference>
<feature type="region of interest" description="Disordered" evidence="1">
    <location>
        <begin position="14"/>
        <end position="66"/>
    </location>
</feature>
<evidence type="ECO:0000313" key="2">
    <source>
        <dbReference type="EMBL" id="KKA18768.1"/>
    </source>
</evidence>
<dbReference type="Proteomes" id="UP000053958">
    <property type="component" value="Unassembled WGS sequence"/>
</dbReference>
<feature type="compositionally biased region" description="Low complexity" evidence="1">
    <location>
        <begin position="777"/>
        <end position="789"/>
    </location>
</feature>
<accession>A0A0F4YMC4</accession>
<reference evidence="2 3" key="1">
    <citation type="submission" date="2015-04" db="EMBL/GenBank/DDBJ databases">
        <authorList>
            <person name="Heijne W.H."/>
            <person name="Fedorova N.D."/>
            <person name="Nierman W.C."/>
            <person name="Vollebregt A.W."/>
            <person name="Zhao Z."/>
            <person name="Wu L."/>
            <person name="Kumar M."/>
            <person name="Stam H."/>
            <person name="van den Berg M.A."/>
            <person name="Pel H.J."/>
        </authorList>
    </citation>
    <scope>NUCLEOTIDE SEQUENCE [LARGE SCALE GENOMIC DNA]</scope>
    <source>
        <strain evidence="2 3">CBS 393.64</strain>
    </source>
</reference>
<sequence>MFRRVNLIVRQYLGLSNESEEPQEDLRREHPTTLSRHPSDVSNSVDEDLDEYEGDASEFGSEAEVSSSGYYLADDGLDELSEISELSNLSGISGFTEFEKEIEEQQKGGSFFEFRSEVTLESDSDSDDSDSDESESDEEEEVGDGMDFQGDPWRKPAYAVELDRSDISDDAIDSAFGRDFVMDMRESLASSVTVRRELPDDAEMEDVGFGTSEVSAVPGEEAPPAPAGQQSICSLDEAVLTTMMPGLPGGDSSLPACQGPPPVGRTQEQVDEAIRYLLEFSRTYPAAWEVLLGQYLDAPTRTYWPRQSCWLGRQSSWSMGAEPNAGNQAPVPTWFGPGPILLPARARRFLPAVHGCPDHAERRRVPSGRRYLGRWTDCDRRACPGAPPGTCRMVSAGGSLSCVGQCPPLPPGTAGRAGVLKRAVVTSVTAARVCQGENNSPRHPNHIGHSLFLSPPHRSGPRPPRWSTTLCPPRSAQETRKETSFHGGISTRSGFFPPPNIALTGTLADMIPLPSESRNPRRPPEETGPFGRRRNARYDHARSRTRTGTPAKKENPNVAEFSRLFAQQQEEERAHSSLPKSSSSSSLEGSRKPTEKVATECILYGYKNKDSEWKVIDKYERISQGMICEDYPRSDPNATNKSSHLLSGGDVVIRANLTADANRKSKRYAGGYHWIKVTFDSTTAADRACFFSPQEIDGHLVFCELYHGQGPAEDIPIPKGSAEANRTRSKVHHTLTSSHSTSFLHSKEPERSTMPRSFTMNNLSTVGDMDEEDSQLSTATASSATATATEQAPALRQRPVQESKPESEFMTHIPTVRRAVLRPISEALPPQPTVSERILRSIPILSWFTGDIVGDGPQFREDGTFDYQKSNLYWRFWYMIDQILGTDFCGLKEES</sequence>
<feature type="compositionally biased region" description="Acidic residues" evidence="1">
    <location>
        <begin position="45"/>
        <end position="56"/>
    </location>
</feature>
<evidence type="ECO:0000313" key="3">
    <source>
        <dbReference type="Proteomes" id="UP000053958"/>
    </source>
</evidence>
<dbReference type="OrthoDB" id="8033832at2759"/>
<feature type="compositionally biased region" description="Acidic residues" evidence="1">
    <location>
        <begin position="120"/>
        <end position="144"/>
    </location>
</feature>